<gene>
    <name evidence="2" type="ORF">Afil01_19960</name>
</gene>
<feature type="region of interest" description="Disordered" evidence="1">
    <location>
        <begin position="135"/>
        <end position="155"/>
    </location>
</feature>
<evidence type="ECO:0000256" key="1">
    <source>
        <dbReference type="SAM" id="MobiDB-lite"/>
    </source>
</evidence>
<evidence type="ECO:0000313" key="3">
    <source>
        <dbReference type="Proteomes" id="UP001165079"/>
    </source>
</evidence>
<name>A0A9W6SHF0_9ACTN</name>
<reference evidence="2" key="1">
    <citation type="submission" date="2023-03" db="EMBL/GenBank/DDBJ databases">
        <title>Actinorhabdospora filicis NBRC 111898.</title>
        <authorList>
            <person name="Ichikawa N."/>
            <person name="Sato H."/>
            <person name="Tonouchi N."/>
        </authorList>
    </citation>
    <scope>NUCLEOTIDE SEQUENCE</scope>
    <source>
        <strain evidence="2">NBRC 111898</strain>
    </source>
</reference>
<dbReference type="AlphaFoldDB" id="A0A9W6SHF0"/>
<accession>A0A9W6SHF0</accession>
<protein>
    <submittedName>
        <fullName evidence="2">Uncharacterized protein</fullName>
    </submittedName>
</protein>
<comment type="caution">
    <text evidence="2">The sequence shown here is derived from an EMBL/GenBank/DDBJ whole genome shotgun (WGS) entry which is preliminary data.</text>
</comment>
<organism evidence="2 3">
    <name type="scientific">Actinorhabdospora filicis</name>
    <dbReference type="NCBI Taxonomy" id="1785913"/>
    <lineage>
        <taxon>Bacteria</taxon>
        <taxon>Bacillati</taxon>
        <taxon>Actinomycetota</taxon>
        <taxon>Actinomycetes</taxon>
        <taxon>Micromonosporales</taxon>
        <taxon>Micromonosporaceae</taxon>
        <taxon>Actinorhabdospora</taxon>
    </lineage>
</organism>
<proteinExistence type="predicted"/>
<evidence type="ECO:0000313" key="2">
    <source>
        <dbReference type="EMBL" id="GLZ77189.1"/>
    </source>
</evidence>
<dbReference type="EMBL" id="BSTX01000001">
    <property type="protein sequence ID" value="GLZ77189.1"/>
    <property type="molecule type" value="Genomic_DNA"/>
</dbReference>
<sequence length="620" mass="67549">MSLAPVTVWDMRYPVEVRLSQPEDRPRMDSLQQVGAESLLRLNLWQLMSTEGLTHKGTERELAITDLHVCTKPAGAHLILPLDVDGLDRAEQLADAMVRHTLEASVLLAEWSVAHCGVKLDDVFLAQTGDADGADCTTSPLSVEPPAPERPRTPPDVLRDRLLIKASRPSPFTLADFGLGGGRVTESTARLAAGMLHDTAYRATRHALRDNRSVHLSRLADVGAMGVLGLLPEPYRPRYDASFANWMLVTVIDVAGRLGRPTWTPPANLAEALALHLMIATAERRVIHEKLLTREQIEPAYAALRETVFAGDDHLRLYESAGDRGLDPVFEHMDVAPGGLVGWFVPGPAGHPYFIEQLSYRATVFDDIEDADDGEAARLLSAELGLDAENLFTVIDLAAVGIVEGTWQSTTPAIAPEVPISKGDLWRVLCYHRHAAQRWLRDWCARLDLDERSTVADLAARYDGDLRDPLQAFGGWLTDRTRTLPSGHTVGELAGGSHGVFCDVVAHNLSTIARLNREGGVRHGLLVAATRGGLLARNRFGTPGWSSTVDLVAPMLTEPNHPDWGPHAAVHGGIAALLPAYAEDEFDTVRDMLRANPWHVDSATADCVVTALLTKLTASH</sequence>
<dbReference type="Proteomes" id="UP001165079">
    <property type="component" value="Unassembled WGS sequence"/>
</dbReference>
<keyword evidence="3" id="KW-1185">Reference proteome</keyword>